<gene>
    <name evidence="1" type="ORF">QEP67_17335</name>
</gene>
<dbReference type="AlphaFoldDB" id="A0AAU8F0N5"/>
<dbReference type="EMBL" id="CP123058">
    <property type="protein sequence ID" value="XCH17232.1"/>
    <property type="molecule type" value="Genomic_DNA"/>
</dbReference>
<evidence type="ECO:0000313" key="1">
    <source>
        <dbReference type="EMBL" id="XCH17232.1"/>
    </source>
</evidence>
<protein>
    <submittedName>
        <fullName evidence="1">Winged helix-turn-helix transcriptional regulator</fullName>
    </submittedName>
</protein>
<dbReference type="InterPro" id="IPR036388">
    <property type="entry name" value="WH-like_DNA-bd_sf"/>
</dbReference>
<proteinExistence type="predicted"/>
<dbReference type="RefSeq" id="WP_353706338.1">
    <property type="nucleotide sequence ID" value="NZ_CP123058.1"/>
</dbReference>
<dbReference type="Gene3D" id="1.10.10.10">
    <property type="entry name" value="Winged helix-like DNA-binding domain superfamily/Winged helix DNA-binding domain"/>
    <property type="match status" value="1"/>
</dbReference>
<reference evidence="1" key="1">
    <citation type="submission" date="2023-04" db="EMBL/GenBank/DDBJ databases">
        <title>Bacillus cereus group whole genome sequencing.</title>
        <authorList>
            <person name="Kang M."/>
            <person name="Kim H.J."/>
        </authorList>
    </citation>
    <scope>NUCLEOTIDE SEQUENCE</scope>
    <source>
        <strain evidence="1">MS39</strain>
    </source>
</reference>
<sequence length="199" mass="22774">MDKQWNDYLVWRTENGHTGLSAEEQYNEFLAVAGEPAENEESSRIEAKELEELFEGVTVKESVQVTFDVIKMIATVGGEITYTDMANLTGYNLRTVKRHVEELVSKGYLHIKRGVHANSYYIGNDMRATNKPKKSIHFVETFEWANGIEEVTEEVTIKGGIGEIRVTMYNIEEMLERISQFMREVGCPYQHGQNVKKVS</sequence>
<accession>A0AAU8F0N5</accession>
<name>A0AAU8F0N5_9BACI</name>
<dbReference type="SUPFAM" id="SSF46785">
    <property type="entry name" value="Winged helix' DNA-binding domain"/>
    <property type="match status" value="1"/>
</dbReference>
<organism evidence="1">
    <name type="scientific">Bacillus cereus group sp. MS39</name>
    <dbReference type="NCBI Taxonomy" id="3041344"/>
    <lineage>
        <taxon>Bacteria</taxon>
        <taxon>Bacillati</taxon>
        <taxon>Bacillota</taxon>
        <taxon>Bacilli</taxon>
        <taxon>Bacillales</taxon>
        <taxon>Bacillaceae</taxon>
        <taxon>Bacillus</taxon>
        <taxon>Bacillus cereus group</taxon>
    </lineage>
</organism>
<dbReference type="InterPro" id="IPR036390">
    <property type="entry name" value="WH_DNA-bd_sf"/>
</dbReference>